<keyword evidence="1" id="KW-0812">Transmembrane</keyword>
<sequence length="65" mass="7149">MGESEDFNCAAARHHPRRLFPLAQLASHRQLVPKLADPRRGRELFLGAAISFIVGVASLTPPATW</sequence>
<reference evidence="4" key="2">
    <citation type="submission" date="2020-04" db="EMBL/GenBank/DDBJ databases">
        <authorList>
            <consortium name="NCBI Genome Project"/>
        </authorList>
    </citation>
    <scope>NUCLEOTIDE SEQUENCE</scope>
    <source>
        <strain evidence="4">CBS 781.70</strain>
    </source>
</reference>
<dbReference type="Proteomes" id="UP000504638">
    <property type="component" value="Unplaced"/>
</dbReference>
<evidence type="ECO:0000313" key="3">
    <source>
        <dbReference type="Proteomes" id="UP000504638"/>
    </source>
</evidence>
<name>A0A6G1FQZ4_9PEZI</name>
<organism evidence="2">
    <name type="scientific">Eremomyces bilateralis CBS 781.70</name>
    <dbReference type="NCBI Taxonomy" id="1392243"/>
    <lineage>
        <taxon>Eukaryota</taxon>
        <taxon>Fungi</taxon>
        <taxon>Dikarya</taxon>
        <taxon>Ascomycota</taxon>
        <taxon>Pezizomycotina</taxon>
        <taxon>Dothideomycetes</taxon>
        <taxon>Dothideomycetes incertae sedis</taxon>
        <taxon>Eremomycetales</taxon>
        <taxon>Eremomycetaceae</taxon>
        <taxon>Eremomyces</taxon>
    </lineage>
</organism>
<dbReference type="RefSeq" id="XP_033529845.1">
    <property type="nucleotide sequence ID" value="XM_033681591.1"/>
</dbReference>
<reference evidence="4" key="3">
    <citation type="submission" date="2025-04" db="UniProtKB">
        <authorList>
            <consortium name="RefSeq"/>
        </authorList>
    </citation>
    <scope>IDENTIFICATION</scope>
    <source>
        <strain evidence="4">CBS 781.70</strain>
    </source>
</reference>
<evidence type="ECO:0000256" key="1">
    <source>
        <dbReference type="SAM" id="Phobius"/>
    </source>
</evidence>
<dbReference type="AlphaFoldDB" id="A0A6G1FQZ4"/>
<keyword evidence="1" id="KW-1133">Transmembrane helix</keyword>
<gene>
    <name evidence="2 4" type="ORF">P152DRAFT_477528</name>
</gene>
<evidence type="ECO:0000313" key="2">
    <source>
        <dbReference type="EMBL" id="KAF1808214.1"/>
    </source>
</evidence>
<dbReference type="GeneID" id="54422161"/>
<protein>
    <submittedName>
        <fullName evidence="2 4">Uncharacterized protein</fullName>
    </submittedName>
</protein>
<feature type="transmembrane region" description="Helical" evidence="1">
    <location>
        <begin position="44"/>
        <end position="63"/>
    </location>
</feature>
<keyword evidence="3" id="KW-1185">Reference proteome</keyword>
<evidence type="ECO:0000313" key="4">
    <source>
        <dbReference type="RefSeq" id="XP_033529845.1"/>
    </source>
</evidence>
<accession>A0A6G1FQZ4</accession>
<keyword evidence="1" id="KW-0472">Membrane</keyword>
<reference evidence="2 4" key="1">
    <citation type="submission" date="2020-01" db="EMBL/GenBank/DDBJ databases">
        <authorList>
            <consortium name="DOE Joint Genome Institute"/>
            <person name="Haridas S."/>
            <person name="Albert R."/>
            <person name="Binder M."/>
            <person name="Bloem J."/>
            <person name="Labutti K."/>
            <person name="Salamov A."/>
            <person name="Andreopoulos B."/>
            <person name="Baker S.E."/>
            <person name="Barry K."/>
            <person name="Bills G."/>
            <person name="Bluhm B.H."/>
            <person name="Cannon C."/>
            <person name="Castanera R."/>
            <person name="Culley D.E."/>
            <person name="Daum C."/>
            <person name="Ezra D."/>
            <person name="Gonzalez J.B."/>
            <person name="Henrissat B."/>
            <person name="Kuo A."/>
            <person name="Liang C."/>
            <person name="Lipzen A."/>
            <person name="Lutzoni F."/>
            <person name="Magnuson J."/>
            <person name="Mondo S."/>
            <person name="Nolan M."/>
            <person name="Ohm R."/>
            <person name="Pangilinan J."/>
            <person name="Park H.-J."/>
            <person name="Ramirez L."/>
            <person name="Alfaro M."/>
            <person name="Sun H."/>
            <person name="Tritt A."/>
            <person name="Yoshinaga Y."/>
            <person name="Zwiers L.-H."/>
            <person name="Turgeon B.G."/>
            <person name="Goodwin S.B."/>
            <person name="Spatafora J.W."/>
            <person name="Crous P.W."/>
            <person name="Grigoriev I.V."/>
        </authorList>
    </citation>
    <scope>NUCLEOTIDE SEQUENCE</scope>
    <source>
        <strain evidence="2 4">CBS 781.70</strain>
    </source>
</reference>
<dbReference type="EMBL" id="ML975188">
    <property type="protein sequence ID" value="KAF1808214.1"/>
    <property type="molecule type" value="Genomic_DNA"/>
</dbReference>
<proteinExistence type="predicted"/>